<feature type="region of interest" description="Disordered" evidence="1">
    <location>
        <begin position="68"/>
        <end position="105"/>
    </location>
</feature>
<reference evidence="2" key="1">
    <citation type="journal article" date="2023" name="G3 (Bethesda)">
        <title>A reference genome for the long-term kleptoplast-retaining sea slug Elysia crispata morphotype clarki.</title>
        <authorList>
            <person name="Eastman K.E."/>
            <person name="Pendleton A.L."/>
            <person name="Shaikh M.A."/>
            <person name="Suttiyut T."/>
            <person name="Ogas R."/>
            <person name="Tomko P."/>
            <person name="Gavelis G."/>
            <person name="Widhalm J.R."/>
            <person name="Wisecaver J.H."/>
        </authorList>
    </citation>
    <scope>NUCLEOTIDE SEQUENCE</scope>
    <source>
        <strain evidence="2">ECLA1</strain>
    </source>
</reference>
<comment type="caution">
    <text evidence="2">The sequence shown here is derived from an EMBL/GenBank/DDBJ whole genome shotgun (WGS) entry which is preliminary data.</text>
</comment>
<name>A0AAE0Z501_9GAST</name>
<accession>A0AAE0Z501</accession>
<dbReference type="EMBL" id="JAWDGP010004620">
    <property type="protein sequence ID" value="KAK3762979.1"/>
    <property type="molecule type" value="Genomic_DNA"/>
</dbReference>
<evidence type="ECO:0000313" key="2">
    <source>
        <dbReference type="EMBL" id="KAK3762979.1"/>
    </source>
</evidence>
<protein>
    <submittedName>
        <fullName evidence="2">Uncharacterized protein</fullName>
    </submittedName>
</protein>
<keyword evidence="3" id="KW-1185">Reference proteome</keyword>
<dbReference type="Proteomes" id="UP001283361">
    <property type="component" value="Unassembled WGS sequence"/>
</dbReference>
<evidence type="ECO:0000256" key="1">
    <source>
        <dbReference type="SAM" id="MobiDB-lite"/>
    </source>
</evidence>
<proteinExistence type="predicted"/>
<feature type="compositionally biased region" description="Basic and acidic residues" evidence="1">
    <location>
        <begin position="74"/>
        <end position="88"/>
    </location>
</feature>
<organism evidence="2 3">
    <name type="scientific">Elysia crispata</name>
    <name type="common">lettuce slug</name>
    <dbReference type="NCBI Taxonomy" id="231223"/>
    <lineage>
        <taxon>Eukaryota</taxon>
        <taxon>Metazoa</taxon>
        <taxon>Spiralia</taxon>
        <taxon>Lophotrochozoa</taxon>
        <taxon>Mollusca</taxon>
        <taxon>Gastropoda</taxon>
        <taxon>Heterobranchia</taxon>
        <taxon>Euthyneura</taxon>
        <taxon>Panpulmonata</taxon>
        <taxon>Sacoglossa</taxon>
        <taxon>Placobranchoidea</taxon>
        <taxon>Plakobranchidae</taxon>
        <taxon>Elysia</taxon>
    </lineage>
</organism>
<sequence>MQLAVVLIPEPRGQWFSYLNPADSGSHTRTPRTVVLIPEPRGQWFSYLNPADSVVLIPEPRGQWFSYLNPADSGSHHGTIENSHEERKNKSRGNSSENRVKNVDG</sequence>
<evidence type="ECO:0000313" key="3">
    <source>
        <dbReference type="Proteomes" id="UP001283361"/>
    </source>
</evidence>
<gene>
    <name evidence="2" type="ORF">RRG08_015720</name>
</gene>
<dbReference type="AlphaFoldDB" id="A0AAE0Z501"/>